<protein>
    <recommendedName>
        <fullName evidence="4">Lipoprotein</fullName>
    </recommendedName>
</protein>
<sequence length="199" mass="21084">MHKLAFIFALGTLGVMACNSNINTNTAQQQDTTNATIADTALAGMNKTASVNDSVAANALPSTRQIDTSDAPIAALAGATALKLDKMVGIPDFIQGCTDGSAESEADLDKEQFIFVSDGQFVGMLQVNGVRVFLRADLSHDSKEGQDVWYKGHGFVVHLTIAHQQTHAATDTFTYDGTLEVMKDGKSISKKKIWGGGAC</sequence>
<dbReference type="EMBL" id="FMAR01000007">
    <property type="protein sequence ID" value="SCC39957.1"/>
    <property type="molecule type" value="Genomic_DNA"/>
</dbReference>
<organism evidence="2 3">
    <name type="scientific">Chitinophaga costaii</name>
    <dbReference type="NCBI Taxonomy" id="1335309"/>
    <lineage>
        <taxon>Bacteria</taxon>
        <taxon>Pseudomonadati</taxon>
        <taxon>Bacteroidota</taxon>
        <taxon>Chitinophagia</taxon>
        <taxon>Chitinophagales</taxon>
        <taxon>Chitinophagaceae</taxon>
        <taxon>Chitinophaga</taxon>
    </lineage>
</organism>
<dbReference type="STRING" id="1335309.GA0116948_107166"/>
<accession>A0A1C4E8I8</accession>
<evidence type="ECO:0000313" key="3">
    <source>
        <dbReference type="Proteomes" id="UP000242818"/>
    </source>
</evidence>
<evidence type="ECO:0000256" key="1">
    <source>
        <dbReference type="SAM" id="SignalP"/>
    </source>
</evidence>
<evidence type="ECO:0008006" key="4">
    <source>
        <dbReference type="Google" id="ProtNLM"/>
    </source>
</evidence>
<feature type="signal peptide" evidence="1">
    <location>
        <begin position="1"/>
        <end position="17"/>
    </location>
</feature>
<reference evidence="2 3" key="1">
    <citation type="submission" date="2016-08" db="EMBL/GenBank/DDBJ databases">
        <authorList>
            <person name="Seilhamer J.J."/>
        </authorList>
    </citation>
    <scope>NUCLEOTIDE SEQUENCE [LARGE SCALE GENOMIC DNA]</scope>
    <source>
        <strain evidence="2 3">A37T2</strain>
    </source>
</reference>
<dbReference type="AlphaFoldDB" id="A0A1C4E8I8"/>
<keyword evidence="3" id="KW-1185">Reference proteome</keyword>
<dbReference type="OrthoDB" id="9951600at2"/>
<dbReference type="PROSITE" id="PS51257">
    <property type="entry name" value="PROKAR_LIPOPROTEIN"/>
    <property type="match status" value="1"/>
</dbReference>
<name>A0A1C4E8I8_9BACT</name>
<dbReference type="RefSeq" id="WP_089712459.1">
    <property type="nucleotide sequence ID" value="NZ_FMAR01000007.1"/>
</dbReference>
<feature type="chain" id="PRO_5008691059" description="Lipoprotein" evidence="1">
    <location>
        <begin position="18"/>
        <end position="199"/>
    </location>
</feature>
<evidence type="ECO:0000313" key="2">
    <source>
        <dbReference type="EMBL" id="SCC39957.1"/>
    </source>
</evidence>
<dbReference type="Proteomes" id="UP000242818">
    <property type="component" value="Unassembled WGS sequence"/>
</dbReference>
<keyword evidence="1" id="KW-0732">Signal</keyword>
<gene>
    <name evidence="2" type="ORF">GA0116948_107166</name>
</gene>
<proteinExistence type="predicted"/>